<feature type="domain" description="LUD" evidence="1">
    <location>
        <begin position="9"/>
        <end position="184"/>
    </location>
</feature>
<dbReference type="PANTHER" id="PTHR43682:SF1">
    <property type="entry name" value="LACTATE UTILIZATION PROTEIN C"/>
    <property type="match status" value="1"/>
</dbReference>
<reference evidence="2" key="1">
    <citation type="submission" date="2020-10" db="EMBL/GenBank/DDBJ databases">
        <title>Taxonomic study of unclassified bacteria belonging to the class Ktedonobacteria.</title>
        <authorList>
            <person name="Yabe S."/>
            <person name="Wang C.M."/>
            <person name="Zheng Y."/>
            <person name="Sakai Y."/>
            <person name="Cavaletti L."/>
            <person name="Monciardini P."/>
            <person name="Donadio S."/>
        </authorList>
    </citation>
    <scope>NUCLEOTIDE SEQUENCE</scope>
    <source>
        <strain evidence="2">ID150040</strain>
    </source>
</reference>
<evidence type="ECO:0000313" key="3">
    <source>
        <dbReference type="Proteomes" id="UP000597444"/>
    </source>
</evidence>
<dbReference type="InterPro" id="IPR024185">
    <property type="entry name" value="FTHF_cligase-like_sf"/>
</dbReference>
<dbReference type="AlphaFoldDB" id="A0A8J3MYH4"/>
<dbReference type="InterPro" id="IPR003741">
    <property type="entry name" value="LUD_dom"/>
</dbReference>
<comment type="caution">
    <text evidence="2">The sequence shown here is derived from an EMBL/GenBank/DDBJ whole genome shotgun (WGS) entry which is preliminary data.</text>
</comment>
<dbReference type="Proteomes" id="UP000597444">
    <property type="component" value="Unassembled WGS sequence"/>
</dbReference>
<evidence type="ECO:0000259" key="1">
    <source>
        <dbReference type="Pfam" id="PF02589"/>
    </source>
</evidence>
<gene>
    <name evidence="2" type="ORF">KSF_009400</name>
</gene>
<dbReference type="PANTHER" id="PTHR43682">
    <property type="entry name" value="LACTATE UTILIZATION PROTEIN C"/>
    <property type="match status" value="1"/>
</dbReference>
<keyword evidence="3" id="KW-1185">Reference proteome</keyword>
<dbReference type="EMBL" id="BNJK01000001">
    <property type="protein sequence ID" value="GHO90892.1"/>
    <property type="molecule type" value="Genomic_DNA"/>
</dbReference>
<sequence>MISLDLFTRFQQRLAAVGGECYLLENLAEAAEVIAAHTALQAKRLVVPPKFSEYDPWGEAVSLLEAKGIQIEEAQSPASVADAPAGLSHAELAVAETGSILVAENSLEARVVSMLTLTHFALVRVDDLTSMLDEAGERLQQLTQVGPNQRHYISLITGPSRTADIERTLTIGVQGPKALCVLIVKDWKARS</sequence>
<accession>A0A8J3MYH4</accession>
<dbReference type="Gene3D" id="3.40.50.10420">
    <property type="entry name" value="NagB/RpiA/CoA transferase-like"/>
    <property type="match status" value="1"/>
</dbReference>
<name>A0A8J3MYH4_9CHLR</name>
<dbReference type="SUPFAM" id="SSF100950">
    <property type="entry name" value="NagB/RpiA/CoA transferase-like"/>
    <property type="match status" value="1"/>
</dbReference>
<organism evidence="2 3">
    <name type="scientific">Reticulibacter mediterranei</name>
    <dbReference type="NCBI Taxonomy" id="2778369"/>
    <lineage>
        <taxon>Bacteria</taxon>
        <taxon>Bacillati</taxon>
        <taxon>Chloroflexota</taxon>
        <taxon>Ktedonobacteria</taxon>
        <taxon>Ktedonobacterales</taxon>
        <taxon>Reticulibacteraceae</taxon>
        <taxon>Reticulibacter</taxon>
    </lineage>
</organism>
<dbReference type="InterPro" id="IPR037171">
    <property type="entry name" value="NagB/RpiA_transferase-like"/>
</dbReference>
<evidence type="ECO:0000313" key="2">
    <source>
        <dbReference type="EMBL" id="GHO90892.1"/>
    </source>
</evidence>
<proteinExistence type="predicted"/>
<dbReference type="Pfam" id="PF02589">
    <property type="entry name" value="LUD_dom"/>
    <property type="match status" value="1"/>
</dbReference>
<protein>
    <recommendedName>
        <fullName evidence="1">LUD domain-containing protein</fullName>
    </recommendedName>
</protein>